<dbReference type="Pfam" id="PF08312">
    <property type="entry name" value="cwf21"/>
    <property type="match status" value="1"/>
</dbReference>
<dbReference type="Gene3D" id="6.10.140.420">
    <property type="match status" value="1"/>
</dbReference>
<dbReference type="Pfam" id="PF14303">
    <property type="entry name" value="NAM-associated"/>
    <property type="match status" value="3"/>
</dbReference>
<protein>
    <recommendedName>
        <fullName evidence="3">Myb-like domain-containing protein</fullName>
    </recommendedName>
</protein>
<evidence type="ECO:0000313" key="5">
    <source>
        <dbReference type="Proteomes" id="UP001497457"/>
    </source>
</evidence>
<dbReference type="EMBL" id="OZ075128">
    <property type="protein sequence ID" value="CAL4955709.1"/>
    <property type="molecule type" value="Genomic_DNA"/>
</dbReference>
<gene>
    <name evidence="4" type="ORF">URODEC1_LOCUS41598</name>
</gene>
<evidence type="ECO:0000256" key="1">
    <source>
        <dbReference type="SAM" id="Coils"/>
    </source>
</evidence>
<feature type="compositionally biased region" description="Polar residues" evidence="2">
    <location>
        <begin position="10"/>
        <end position="34"/>
    </location>
</feature>
<dbReference type="CDD" id="cd21373">
    <property type="entry name" value="cwf21_SRRM2-like"/>
    <property type="match status" value="1"/>
</dbReference>
<dbReference type="PROSITE" id="PS50090">
    <property type="entry name" value="MYB_LIKE"/>
    <property type="match status" value="1"/>
</dbReference>
<feature type="compositionally biased region" description="Low complexity" evidence="2">
    <location>
        <begin position="883"/>
        <end position="894"/>
    </location>
</feature>
<dbReference type="InterPro" id="IPR029466">
    <property type="entry name" value="NAM-associated_C"/>
</dbReference>
<evidence type="ECO:0000313" key="4">
    <source>
        <dbReference type="EMBL" id="CAL4955709.1"/>
    </source>
</evidence>
<reference evidence="4" key="1">
    <citation type="submission" date="2024-10" db="EMBL/GenBank/DDBJ databases">
        <authorList>
            <person name="Ryan C."/>
        </authorList>
    </citation>
    <scope>NUCLEOTIDE SEQUENCE [LARGE SCALE GENOMIC DNA]</scope>
</reference>
<evidence type="ECO:0000256" key="2">
    <source>
        <dbReference type="SAM" id="MobiDB-lite"/>
    </source>
</evidence>
<dbReference type="Proteomes" id="UP001497457">
    <property type="component" value="Chromosome 18b"/>
</dbReference>
<keyword evidence="1" id="KW-0175">Coiled coil</keyword>
<feature type="region of interest" description="Disordered" evidence="2">
    <location>
        <begin position="106"/>
        <end position="127"/>
    </location>
</feature>
<dbReference type="PANTHER" id="PTHR45125">
    <property type="entry name" value="F21J9.4-RELATED"/>
    <property type="match status" value="1"/>
</dbReference>
<feature type="compositionally biased region" description="Low complexity" evidence="2">
    <location>
        <begin position="607"/>
        <end position="622"/>
    </location>
</feature>
<sequence>MYNGIGLQTPRGSGTSGHVQSNKFLANPRPSSFSEAGGCGIPNPAPTGIDGTRKPNKDILEHDRKRQVELRLLVLGDELEEQGYTEAEIEERIEEERKAAEIEAAAEEEEGRPCAQSKGTGLIPPVDNFGEQADPSAADVEEVEDVVRSKKKGGSRIKLGNFAPEEDVIVVKSRLEMSWDPIINTLQKKENFWQRITKRYNENRGQYPERTLRSIQSRWERIKQESEKIAGFLAENASGKSDADKTSEAAATYAGVEGHNFQFMHCWELLKDEPKWQEMMQKGVRDAAADRFGDHIPQGLNTINLDDDNPAAAASRKRPMGTDAVKASRKKNCSSVSMSSSEYASSNHSHHPDGNHSFGGNPSSYQGPCFAYQGAPAMHPPQSAEGVFHPPQIGLITPVDNFGEQADPSAADVEEVEDITRSKKKDGSRTKLSNFAPEEDVSIVKSRLEISCEPIINTGHKKENFWQRVTKRYNENRGRYPERTRRSIESRWEKIKQESEKFAGFLAESIRVNASGKSDADKTSEAAATYAGVEGHNFQFMHCWELLKDEPKWRDMIQKGGQHAAADRSGDHIPQGLNTINLDDDDPAAAASRKRPMGRDTAKASRKNCSSVSMSSSEYASTNHSHHPDGNHSFGGNPSSYQGPWFAYQGAPAMHPPPSAEGVFHPPQTGLICPVDDFGEQADPSAADVEEVEDIIRSKKKDGSRTKLSNFAPEEDVSIVKSRLEISCEPIINTGHKKENFWQRVTKRYNENRGRYPERTRRSIESRWEKIKQESEKFAGFLAESIRVNASGKSDADKTSEAAATYAVVEGHNFQFMHCWELLKDEPKWRDMIQKGGQHAAADRSGDHIPQGLNTINLGDDDPAAAASRKRPMGRDTAKASRKNCSSVSTSSSEYASKMQEISLQKMSIWQDENCNTGDRLDQLATIEEKRYDELREHNKSILQLEHEKIRIMRDKLDMQMREKEREREEREKKEDERILKIDLDSCTPELRAYYQALREEIMEKLAARRTRNQRS</sequence>
<dbReference type="InterPro" id="IPR001005">
    <property type="entry name" value="SANT/Myb"/>
</dbReference>
<keyword evidence="5" id="KW-1185">Reference proteome</keyword>
<proteinExistence type="predicted"/>
<dbReference type="SMART" id="SM01115">
    <property type="entry name" value="cwf21"/>
    <property type="match status" value="1"/>
</dbReference>
<feature type="region of interest" description="Disordered" evidence="2">
    <location>
        <begin position="558"/>
        <end position="638"/>
    </location>
</feature>
<feature type="region of interest" description="Disordered" evidence="2">
    <location>
        <begin position="299"/>
        <end position="362"/>
    </location>
</feature>
<evidence type="ECO:0000259" key="3">
    <source>
        <dbReference type="PROSITE" id="PS50090"/>
    </source>
</evidence>
<feature type="domain" description="Myb-like" evidence="3">
    <location>
        <begin position="154"/>
        <end position="223"/>
    </location>
</feature>
<feature type="region of interest" description="Disordered" evidence="2">
    <location>
        <begin position="854"/>
        <end position="894"/>
    </location>
</feature>
<feature type="coiled-coil region" evidence="1">
    <location>
        <begin position="947"/>
        <end position="979"/>
    </location>
</feature>
<dbReference type="InterPro" id="IPR013170">
    <property type="entry name" value="mRNA_splic_Cwf21_dom"/>
</dbReference>
<organism evidence="4 5">
    <name type="scientific">Urochloa decumbens</name>
    <dbReference type="NCBI Taxonomy" id="240449"/>
    <lineage>
        <taxon>Eukaryota</taxon>
        <taxon>Viridiplantae</taxon>
        <taxon>Streptophyta</taxon>
        <taxon>Embryophyta</taxon>
        <taxon>Tracheophyta</taxon>
        <taxon>Spermatophyta</taxon>
        <taxon>Magnoliopsida</taxon>
        <taxon>Liliopsida</taxon>
        <taxon>Poales</taxon>
        <taxon>Poaceae</taxon>
        <taxon>PACMAD clade</taxon>
        <taxon>Panicoideae</taxon>
        <taxon>Panicodae</taxon>
        <taxon>Paniceae</taxon>
        <taxon>Melinidinae</taxon>
        <taxon>Urochloa</taxon>
    </lineage>
</organism>
<name>A0ABC8Z8Y2_9POAL</name>
<dbReference type="GO" id="GO:0005634">
    <property type="term" value="C:nucleus"/>
    <property type="evidence" value="ECO:0007669"/>
    <property type="project" value="UniProtKB-ARBA"/>
</dbReference>
<dbReference type="AlphaFoldDB" id="A0ABC8Z8Y2"/>
<feature type="region of interest" description="Disordered" evidence="2">
    <location>
        <begin position="1"/>
        <end position="61"/>
    </location>
</feature>
<feature type="compositionally biased region" description="Basic and acidic residues" evidence="2">
    <location>
        <begin position="51"/>
        <end position="61"/>
    </location>
</feature>
<feature type="compositionally biased region" description="Low complexity" evidence="2">
    <location>
        <begin position="334"/>
        <end position="347"/>
    </location>
</feature>
<accession>A0ABC8Z8Y2</accession>
<dbReference type="PANTHER" id="PTHR45125:SF3">
    <property type="entry name" value="NO-APICAL-MERISTEM-ASSOCIATED CARBOXY-TERMINAL DOMAIN PROTEIN"/>
    <property type="match status" value="1"/>
</dbReference>